<dbReference type="InterPro" id="IPR013878">
    <property type="entry name" value="Mo25"/>
</dbReference>
<dbReference type="InParanoid" id="A0A024GGV4"/>
<evidence type="ECO:0000313" key="4">
    <source>
        <dbReference type="Proteomes" id="UP000053237"/>
    </source>
</evidence>
<comment type="similarity">
    <text evidence="1">Belongs to the Mo25 family.</text>
</comment>
<organism evidence="3 4">
    <name type="scientific">Albugo candida</name>
    <dbReference type="NCBI Taxonomy" id="65357"/>
    <lineage>
        <taxon>Eukaryota</taxon>
        <taxon>Sar</taxon>
        <taxon>Stramenopiles</taxon>
        <taxon>Oomycota</taxon>
        <taxon>Peronosporomycetes</taxon>
        <taxon>Albuginales</taxon>
        <taxon>Albuginaceae</taxon>
        <taxon>Albugo</taxon>
    </lineage>
</organism>
<evidence type="ECO:0000256" key="2">
    <source>
        <dbReference type="SAM" id="MobiDB-lite"/>
    </source>
</evidence>
<dbReference type="Proteomes" id="UP000053237">
    <property type="component" value="Unassembled WGS sequence"/>
</dbReference>
<gene>
    <name evidence="3" type="ORF">BN9_070560</name>
</gene>
<dbReference type="InterPro" id="IPR011989">
    <property type="entry name" value="ARM-like"/>
</dbReference>
<proteinExistence type="inferred from homology"/>
<accession>A0A024GGV4</accession>
<dbReference type="PANTHER" id="PTHR10182">
    <property type="entry name" value="CALCIUM-BINDING PROTEIN 39-RELATED"/>
    <property type="match status" value="1"/>
</dbReference>
<sequence>MNAFFWSRRKKSSKEIILTIDELINHLAPSDLIAQTLSALSIQDVLEYRRMECNNSTARYESDEPGDSENDGNSDEVLRATMDQDRHPHETSNAVENTIPEELERCWFQLRSIFHGWDESQSDRERRMNRVTQLILRHRIMEKTLLPAVMSKLTFETRKCIGNVFRAMTVHNLQGFTQFLENQPEIMIWLTEGYKSSDTALTCGSMLRDCFEYECLAVHFLRDLKSEFAYLFQVVQTNSNFEVASDAFMNITRLLMAHKKATVDCLDHDFDRIFGLLNGLLDTSNYVTKRQALQLLSELLLDPVNFVVMQRYISARNNLRLVMLLLREPSDALRMDAFHVFKIFVANPHKSNEVKQLLMRNRDKLLSYVKEFGKNETNRDFLQERSLLIFTLQRMNEPLTQDVSPPNSGPISSLTSSGSSSVSSSSSDIGTALPPMSKAEV</sequence>
<reference evidence="3 4" key="1">
    <citation type="submission" date="2012-05" db="EMBL/GenBank/DDBJ databases">
        <title>Recombination and specialization in a pathogen metapopulation.</title>
        <authorList>
            <person name="Gardiner A."/>
            <person name="Kemen E."/>
            <person name="Schultz-Larsen T."/>
            <person name="MacLean D."/>
            <person name="Van Oosterhout C."/>
            <person name="Jones J.D.G."/>
        </authorList>
    </citation>
    <scope>NUCLEOTIDE SEQUENCE [LARGE SCALE GENOMIC DNA]</scope>
    <source>
        <strain evidence="3 4">Ac Nc2</strain>
    </source>
</reference>
<feature type="compositionally biased region" description="Polar residues" evidence="2">
    <location>
        <begin position="399"/>
        <end position="411"/>
    </location>
</feature>
<dbReference type="Pfam" id="PF08569">
    <property type="entry name" value="Mo25"/>
    <property type="match status" value="1"/>
</dbReference>
<dbReference type="STRING" id="65357.A0A024GGV4"/>
<feature type="compositionally biased region" description="Low complexity" evidence="2">
    <location>
        <begin position="412"/>
        <end position="427"/>
    </location>
</feature>
<protein>
    <recommendedName>
        <fullName evidence="5">Calcium-binding protein 39</fullName>
    </recommendedName>
</protein>
<dbReference type="InterPro" id="IPR016024">
    <property type="entry name" value="ARM-type_fold"/>
</dbReference>
<keyword evidence="4" id="KW-1185">Reference proteome</keyword>
<dbReference type="Gene3D" id="1.25.10.10">
    <property type="entry name" value="Leucine-rich Repeat Variant"/>
    <property type="match status" value="1"/>
</dbReference>
<feature type="region of interest" description="Disordered" evidence="2">
    <location>
        <begin position="399"/>
        <end position="441"/>
    </location>
</feature>
<evidence type="ECO:0000313" key="3">
    <source>
        <dbReference type="EMBL" id="CCI46127.1"/>
    </source>
</evidence>
<dbReference type="OrthoDB" id="609103at2759"/>
<name>A0A024GGV4_9STRA</name>
<comment type="caution">
    <text evidence="3">The sequence shown here is derived from an EMBL/GenBank/DDBJ whole genome shotgun (WGS) entry which is preliminary data.</text>
</comment>
<dbReference type="SUPFAM" id="SSF48371">
    <property type="entry name" value="ARM repeat"/>
    <property type="match status" value="1"/>
</dbReference>
<dbReference type="AlphaFoldDB" id="A0A024GGV4"/>
<dbReference type="GO" id="GO:0043539">
    <property type="term" value="F:protein serine/threonine kinase activator activity"/>
    <property type="evidence" value="ECO:0007669"/>
    <property type="project" value="TreeGrafter"/>
</dbReference>
<dbReference type="GO" id="GO:0035556">
    <property type="term" value="P:intracellular signal transduction"/>
    <property type="evidence" value="ECO:0007669"/>
    <property type="project" value="TreeGrafter"/>
</dbReference>
<evidence type="ECO:0008006" key="5">
    <source>
        <dbReference type="Google" id="ProtNLM"/>
    </source>
</evidence>
<dbReference type="PANTHER" id="PTHR10182:SF3">
    <property type="entry name" value="PROTEIN MO25"/>
    <property type="match status" value="1"/>
</dbReference>
<dbReference type="EMBL" id="CAIX01000117">
    <property type="protein sequence ID" value="CCI46127.1"/>
    <property type="molecule type" value="Genomic_DNA"/>
</dbReference>
<evidence type="ECO:0000256" key="1">
    <source>
        <dbReference type="ARBA" id="ARBA00011012"/>
    </source>
</evidence>